<evidence type="ECO:0000256" key="6">
    <source>
        <dbReference type="ARBA" id="ARBA00023285"/>
    </source>
</evidence>
<proteinExistence type="predicted"/>
<dbReference type="Gene3D" id="3.20.20.370">
    <property type="entry name" value="Glycoside hydrolase/deacetylase"/>
    <property type="match status" value="1"/>
</dbReference>
<evidence type="ECO:0000256" key="7">
    <source>
        <dbReference type="SAM" id="SignalP"/>
    </source>
</evidence>
<dbReference type="GO" id="GO:0005975">
    <property type="term" value="P:carbohydrate metabolic process"/>
    <property type="evidence" value="ECO:0007669"/>
    <property type="project" value="InterPro"/>
</dbReference>
<dbReference type="GO" id="GO:0046872">
    <property type="term" value="F:metal ion binding"/>
    <property type="evidence" value="ECO:0007669"/>
    <property type="project" value="UniProtKB-KW"/>
</dbReference>
<feature type="domain" description="NodB homology" evidence="8">
    <location>
        <begin position="101"/>
        <end position="292"/>
    </location>
</feature>
<dbReference type="CDD" id="cd10951">
    <property type="entry name" value="CE4_ClCDA_like"/>
    <property type="match status" value="1"/>
</dbReference>
<dbReference type="SUPFAM" id="SSF88713">
    <property type="entry name" value="Glycoside hydrolase/deacetylase"/>
    <property type="match status" value="1"/>
</dbReference>
<dbReference type="Proteomes" id="UP000028545">
    <property type="component" value="Unassembled WGS sequence"/>
</dbReference>
<dbReference type="HOGENOM" id="CLU_021264_11_3_1"/>
<evidence type="ECO:0000313" key="9">
    <source>
        <dbReference type="EMBL" id="KEZ39185.1"/>
    </source>
</evidence>
<name>A0A084FVS3_PSEDA</name>
<dbReference type="OMA" id="TWSHINI"/>
<dbReference type="InterPro" id="IPR002509">
    <property type="entry name" value="NODB_dom"/>
</dbReference>
<dbReference type="PANTHER" id="PTHR46471">
    <property type="entry name" value="CHITIN DEACETYLASE"/>
    <property type="match status" value="1"/>
</dbReference>
<dbReference type="RefSeq" id="XP_016638984.1">
    <property type="nucleotide sequence ID" value="XM_016791140.1"/>
</dbReference>
<dbReference type="OrthoDB" id="407355at2759"/>
<accession>A0A084FVS3</accession>
<keyword evidence="4" id="KW-0378">Hydrolase</keyword>
<dbReference type="EMBL" id="JOWA01000154">
    <property type="protein sequence ID" value="KEZ39185.1"/>
    <property type="molecule type" value="Genomic_DNA"/>
</dbReference>
<sequence length="392" mass="42111">MFFIGIVTGSLALAGLVAAGDMPDSTPWLIDLHSSPADAQIQQGVCGIGGQYCTSPGCQLAYGPACHGNIWPRGHDTSDVLRPKFGQVPYGVDITSCTTPGTMALTFDDGPYHYTNELLDLLKENNVLATFYVTGVNGAKGAINNRSTANPAMLRRMLADGHQIASHSWSHEDMESVSLEERHRQIVKIEIALADLFGFFPTYYRPPYTSCGADCMAELASLGYHVTNYNLDTKDWQVDGAKAKANYETLLAKANPRTAGVITLAHDIHLDTVHGLTQFMIDKARQAGYKLVTVGDCLGDPRSNWYRDAKTGNPVSESVIGNAVSSYVRPSSSSPSVTVGEKTSGSLSLNRVAAPSGIKEDDDSVEPQISAASLDAVGLRKRTKATDLVPFH</sequence>
<keyword evidence="3 7" id="KW-0732">Signal</keyword>
<evidence type="ECO:0000256" key="2">
    <source>
        <dbReference type="ARBA" id="ARBA00022723"/>
    </source>
</evidence>
<evidence type="ECO:0000259" key="8">
    <source>
        <dbReference type="PROSITE" id="PS51677"/>
    </source>
</evidence>
<keyword evidence="2" id="KW-0479">Metal-binding</keyword>
<evidence type="ECO:0000256" key="4">
    <source>
        <dbReference type="ARBA" id="ARBA00022801"/>
    </source>
</evidence>
<dbReference type="VEuPathDB" id="FungiDB:SAPIO_CDS9842"/>
<comment type="cofactor">
    <cofactor evidence="1">
        <name>Co(2+)</name>
        <dbReference type="ChEBI" id="CHEBI:48828"/>
    </cofactor>
</comment>
<comment type="caution">
    <text evidence="9">The sequence shown here is derived from an EMBL/GenBank/DDBJ whole genome shotgun (WGS) entry which is preliminary data.</text>
</comment>
<evidence type="ECO:0000256" key="5">
    <source>
        <dbReference type="ARBA" id="ARBA00023277"/>
    </source>
</evidence>
<keyword evidence="10" id="KW-1185">Reference proteome</keyword>
<gene>
    <name evidence="9" type="ORF">SAPIO_CDS9842</name>
</gene>
<dbReference type="KEGG" id="sapo:SAPIO_CDS9842"/>
<dbReference type="PROSITE" id="PS51677">
    <property type="entry name" value="NODB"/>
    <property type="match status" value="1"/>
</dbReference>
<protein>
    <recommendedName>
        <fullName evidence="8">NodB homology domain-containing protein</fullName>
    </recommendedName>
</protein>
<dbReference type="PANTHER" id="PTHR46471:SF4">
    <property type="entry name" value="CHITIN DEACETYLASE"/>
    <property type="match status" value="1"/>
</dbReference>
<dbReference type="GO" id="GO:0016810">
    <property type="term" value="F:hydrolase activity, acting on carbon-nitrogen (but not peptide) bonds"/>
    <property type="evidence" value="ECO:0007669"/>
    <property type="project" value="InterPro"/>
</dbReference>
<dbReference type="InterPro" id="IPR011330">
    <property type="entry name" value="Glyco_hydro/deAcase_b/a-brl"/>
</dbReference>
<keyword evidence="5" id="KW-0119">Carbohydrate metabolism</keyword>
<reference evidence="9 10" key="1">
    <citation type="journal article" date="2014" name="Genome Announc.">
        <title>Draft genome sequence of the pathogenic fungus Scedosporium apiospermum.</title>
        <authorList>
            <person name="Vandeputte P."/>
            <person name="Ghamrawi S."/>
            <person name="Rechenmann M."/>
            <person name="Iltis A."/>
            <person name="Giraud S."/>
            <person name="Fleury M."/>
            <person name="Thornton C."/>
            <person name="Delhaes L."/>
            <person name="Meyer W."/>
            <person name="Papon N."/>
            <person name="Bouchara J.P."/>
        </authorList>
    </citation>
    <scope>NUCLEOTIDE SEQUENCE [LARGE SCALE GENOMIC DNA]</scope>
    <source>
        <strain evidence="9 10">IHEM 14462</strain>
    </source>
</reference>
<feature type="chain" id="PRO_5001774899" description="NodB homology domain-containing protein" evidence="7">
    <location>
        <begin position="20"/>
        <end position="392"/>
    </location>
</feature>
<dbReference type="AlphaFoldDB" id="A0A084FVS3"/>
<evidence type="ECO:0000313" key="10">
    <source>
        <dbReference type="Proteomes" id="UP000028545"/>
    </source>
</evidence>
<dbReference type="GeneID" id="27728914"/>
<dbReference type="Pfam" id="PF01522">
    <property type="entry name" value="Polysacc_deac_1"/>
    <property type="match status" value="1"/>
</dbReference>
<evidence type="ECO:0000256" key="1">
    <source>
        <dbReference type="ARBA" id="ARBA00001941"/>
    </source>
</evidence>
<keyword evidence="6" id="KW-0170">Cobalt</keyword>
<feature type="signal peptide" evidence="7">
    <location>
        <begin position="1"/>
        <end position="19"/>
    </location>
</feature>
<evidence type="ECO:0000256" key="3">
    <source>
        <dbReference type="ARBA" id="ARBA00022729"/>
    </source>
</evidence>
<organism evidence="9 10">
    <name type="scientific">Pseudallescheria apiosperma</name>
    <name type="common">Scedosporium apiospermum</name>
    <dbReference type="NCBI Taxonomy" id="563466"/>
    <lineage>
        <taxon>Eukaryota</taxon>
        <taxon>Fungi</taxon>
        <taxon>Dikarya</taxon>
        <taxon>Ascomycota</taxon>
        <taxon>Pezizomycotina</taxon>
        <taxon>Sordariomycetes</taxon>
        <taxon>Hypocreomycetidae</taxon>
        <taxon>Microascales</taxon>
        <taxon>Microascaceae</taxon>
        <taxon>Scedosporium</taxon>
    </lineage>
</organism>